<dbReference type="Proteomes" id="UP001172386">
    <property type="component" value="Unassembled WGS sequence"/>
</dbReference>
<gene>
    <name evidence="1" type="ORF">H2198_006772</name>
</gene>
<evidence type="ECO:0000313" key="1">
    <source>
        <dbReference type="EMBL" id="KAJ9654153.1"/>
    </source>
</evidence>
<proteinExistence type="predicted"/>
<name>A0ACC3A1V9_9EURO</name>
<accession>A0ACC3A1V9</accession>
<sequence length="411" mass="43578">MLLRLTAMLALAVVTASASEHKLANRAPLSTNSTNYLGTILVGAAGQIASFGFNGTAFLPKANISEPGKTASWMVFKEPNFLYAVDENSNATRLFHYDRVTGNLSQEIGSFNGSGGVVHLVFNADKSILVGASYGQGQIDVWDASAADGSLKLLKQITLAGDHGPDLVSQTQLRAHQAVLDPTGRYFVINDLGGDRLHILDTSNQSFAIIGDVPVVPAGSGPRHGAFLTLDGGSKATHYIVLCEITSTLQMFTVSYETGLDLNQVQTISTFGPGLGPANATSARAGELVVSGGLGPAYVYVSNRETMNTTDSISRFALEAKSQDDTTPQLVWKDHIDTGGSGPRMFSFSKDDQQDVLYIGNMDGHIALQAHQRCGQDCEMGATPLAELPAVDFSDPDLAGQGYGPQFVMEL</sequence>
<keyword evidence="2" id="KW-1185">Reference proteome</keyword>
<protein>
    <submittedName>
        <fullName evidence="1">Uncharacterized protein</fullName>
    </submittedName>
</protein>
<evidence type="ECO:0000313" key="2">
    <source>
        <dbReference type="Proteomes" id="UP001172386"/>
    </source>
</evidence>
<comment type="caution">
    <text evidence="1">The sequence shown here is derived from an EMBL/GenBank/DDBJ whole genome shotgun (WGS) entry which is preliminary data.</text>
</comment>
<organism evidence="1 2">
    <name type="scientific">Neophaeococcomyces mojaviensis</name>
    <dbReference type="NCBI Taxonomy" id="3383035"/>
    <lineage>
        <taxon>Eukaryota</taxon>
        <taxon>Fungi</taxon>
        <taxon>Dikarya</taxon>
        <taxon>Ascomycota</taxon>
        <taxon>Pezizomycotina</taxon>
        <taxon>Eurotiomycetes</taxon>
        <taxon>Chaetothyriomycetidae</taxon>
        <taxon>Chaetothyriales</taxon>
        <taxon>Chaetothyriales incertae sedis</taxon>
        <taxon>Neophaeococcomyces</taxon>
    </lineage>
</organism>
<reference evidence="1" key="1">
    <citation type="submission" date="2022-10" db="EMBL/GenBank/DDBJ databases">
        <title>Culturing micro-colonial fungi from biological soil crusts in the Mojave desert and describing Neophaeococcomyces mojavensis, and introducing the new genera and species Taxawa tesnikishii.</title>
        <authorList>
            <person name="Kurbessoian T."/>
            <person name="Stajich J.E."/>
        </authorList>
    </citation>
    <scope>NUCLEOTIDE SEQUENCE</scope>
    <source>
        <strain evidence="1">JES_112</strain>
    </source>
</reference>
<dbReference type="EMBL" id="JAPDRQ010000130">
    <property type="protein sequence ID" value="KAJ9654153.1"/>
    <property type="molecule type" value="Genomic_DNA"/>
</dbReference>